<dbReference type="EMBL" id="LZPO01035326">
    <property type="protein sequence ID" value="OBS75823.1"/>
    <property type="molecule type" value="Genomic_DNA"/>
</dbReference>
<accession>A0A1A6HB78</accession>
<sequence length="119" mass="13262">MPIKTVQLQLNPKTLSMSEKCVPQERVMTPSTDQQSGLAGKWDIYFEDCQLFRGPFLFPPKTAAIPNRQEQEQERLVTVDAASQALVPKIGAAPLHHVNPIGTFQSLHLDNATLTLRPQ</sequence>
<name>A0A1A6HB78_NEOLE</name>
<keyword evidence="2" id="KW-1185">Reference proteome</keyword>
<feature type="non-terminal residue" evidence="1">
    <location>
        <position position="119"/>
    </location>
</feature>
<gene>
    <name evidence="1" type="ORF">A6R68_17726</name>
</gene>
<evidence type="ECO:0000313" key="1">
    <source>
        <dbReference type="EMBL" id="OBS75823.1"/>
    </source>
</evidence>
<organism evidence="1 2">
    <name type="scientific">Neotoma lepida</name>
    <name type="common">Desert woodrat</name>
    <dbReference type="NCBI Taxonomy" id="56216"/>
    <lineage>
        <taxon>Eukaryota</taxon>
        <taxon>Metazoa</taxon>
        <taxon>Chordata</taxon>
        <taxon>Craniata</taxon>
        <taxon>Vertebrata</taxon>
        <taxon>Euteleostomi</taxon>
        <taxon>Mammalia</taxon>
        <taxon>Eutheria</taxon>
        <taxon>Euarchontoglires</taxon>
        <taxon>Glires</taxon>
        <taxon>Rodentia</taxon>
        <taxon>Myomorpha</taxon>
        <taxon>Muroidea</taxon>
        <taxon>Cricetidae</taxon>
        <taxon>Neotominae</taxon>
        <taxon>Neotoma</taxon>
    </lineage>
</organism>
<dbReference type="Proteomes" id="UP000092124">
    <property type="component" value="Unassembled WGS sequence"/>
</dbReference>
<evidence type="ECO:0000313" key="2">
    <source>
        <dbReference type="Proteomes" id="UP000092124"/>
    </source>
</evidence>
<reference evidence="1 2" key="1">
    <citation type="submission" date="2016-06" db="EMBL/GenBank/DDBJ databases">
        <title>The Draft Genome Sequence and Annotation of the Desert Woodrat Neotoma lepida.</title>
        <authorList>
            <person name="Campbell M."/>
            <person name="Oakeson K.F."/>
            <person name="Yandell M."/>
            <person name="Halpert J.R."/>
            <person name="Dearing D."/>
        </authorList>
    </citation>
    <scope>NUCLEOTIDE SEQUENCE [LARGE SCALE GENOMIC DNA]</scope>
    <source>
        <strain evidence="1">417</strain>
        <tissue evidence="1">Liver</tissue>
    </source>
</reference>
<comment type="caution">
    <text evidence="1">The sequence shown here is derived from an EMBL/GenBank/DDBJ whole genome shotgun (WGS) entry which is preliminary data.</text>
</comment>
<protein>
    <submittedName>
        <fullName evidence="1">Uncharacterized protein</fullName>
    </submittedName>
</protein>
<dbReference type="AlphaFoldDB" id="A0A1A6HB78"/>
<proteinExistence type="predicted"/>